<gene>
    <name evidence="5" type="primary">rpmC</name>
    <name evidence="6" type="ORF">SAMN02583745_00155</name>
</gene>
<dbReference type="OrthoDB" id="9815192at2"/>
<keyword evidence="2 5" id="KW-0689">Ribosomal protein</keyword>
<accession>A0A1H9YB05</accession>
<sequence length="63" mass="7479">MNIKELREKSVEQLNEELIELLREQFSYRMQLASGQLQQTHLLRQVRRNIARVKTIITEKAGV</sequence>
<keyword evidence="3 5" id="KW-0687">Ribonucleoprotein</keyword>
<evidence type="ECO:0000256" key="1">
    <source>
        <dbReference type="ARBA" id="ARBA00009254"/>
    </source>
</evidence>
<dbReference type="CDD" id="cd00427">
    <property type="entry name" value="Ribosomal_L29_HIP"/>
    <property type="match status" value="1"/>
</dbReference>
<keyword evidence="7" id="KW-1185">Reference proteome</keyword>
<dbReference type="Gene3D" id="1.10.287.310">
    <property type="match status" value="1"/>
</dbReference>
<dbReference type="NCBIfam" id="TIGR00012">
    <property type="entry name" value="L29"/>
    <property type="match status" value="1"/>
</dbReference>
<dbReference type="FunFam" id="1.10.287.310:FF:000001">
    <property type="entry name" value="50S ribosomal protein L29"/>
    <property type="match status" value="1"/>
</dbReference>
<evidence type="ECO:0000256" key="4">
    <source>
        <dbReference type="ARBA" id="ARBA00035204"/>
    </source>
</evidence>
<name>A0A1H9YB05_9GAMM</name>
<reference evidence="7" key="1">
    <citation type="submission" date="2016-10" db="EMBL/GenBank/DDBJ databases">
        <authorList>
            <person name="Varghese N."/>
            <person name="Submissions S."/>
        </authorList>
    </citation>
    <scope>NUCLEOTIDE SEQUENCE [LARGE SCALE GENOMIC DNA]</scope>
    <source>
        <strain evidence="7">DSM 18579</strain>
    </source>
</reference>
<dbReference type="PROSITE" id="PS00579">
    <property type="entry name" value="RIBOSOMAL_L29"/>
    <property type="match status" value="1"/>
</dbReference>
<evidence type="ECO:0000256" key="5">
    <source>
        <dbReference type="HAMAP-Rule" id="MF_00374"/>
    </source>
</evidence>
<evidence type="ECO:0000313" key="7">
    <source>
        <dbReference type="Proteomes" id="UP000242642"/>
    </source>
</evidence>
<dbReference type="Pfam" id="PF00831">
    <property type="entry name" value="Ribosomal_L29"/>
    <property type="match status" value="1"/>
</dbReference>
<evidence type="ECO:0000313" key="6">
    <source>
        <dbReference type="EMBL" id="SES66052.1"/>
    </source>
</evidence>
<evidence type="ECO:0000256" key="2">
    <source>
        <dbReference type="ARBA" id="ARBA00022980"/>
    </source>
</evidence>
<dbReference type="Proteomes" id="UP000242642">
    <property type="component" value="Unassembled WGS sequence"/>
</dbReference>
<dbReference type="InterPro" id="IPR050063">
    <property type="entry name" value="Ribosomal_protein_uL29"/>
</dbReference>
<proteinExistence type="inferred from homology"/>
<dbReference type="RefSeq" id="WP_093316716.1">
    <property type="nucleotide sequence ID" value="NZ_FOHV01000001.1"/>
</dbReference>
<evidence type="ECO:0000256" key="3">
    <source>
        <dbReference type="ARBA" id="ARBA00023274"/>
    </source>
</evidence>
<dbReference type="SUPFAM" id="SSF46561">
    <property type="entry name" value="Ribosomal protein L29 (L29p)"/>
    <property type="match status" value="1"/>
</dbReference>
<dbReference type="GO" id="GO:0022625">
    <property type="term" value="C:cytosolic large ribosomal subunit"/>
    <property type="evidence" value="ECO:0007669"/>
    <property type="project" value="TreeGrafter"/>
</dbReference>
<protein>
    <recommendedName>
        <fullName evidence="4 5">Large ribosomal subunit protein uL29</fullName>
    </recommendedName>
</protein>
<dbReference type="STRING" id="1123402.SAMN02583745_00155"/>
<dbReference type="PANTHER" id="PTHR10916">
    <property type="entry name" value="60S RIBOSOMAL PROTEIN L35/50S RIBOSOMAL PROTEIN L29"/>
    <property type="match status" value="1"/>
</dbReference>
<dbReference type="GO" id="GO:0003735">
    <property type="term" value="F:structural constituent of ribosome"/>
    <property type="evidence" value="ECO:0007669"/>
    <property type="project" value="InterPro"/>
</dbReference>
<comment type="similarity">
    <text evidence="1 5">Belongs to the universal ribosomal protein uL29 family.</text>
</comment>
<dbReference type="AlphaFoldDB" id="A0A1H9YB05"/>
<dbReference type="EMBL" id="FOHV01000001">
    <property type="protein sequence ID" value="SES66052.1"/>
    <property type="molecule type" value="Genomic_DNA"/>
</dbReference>
<dbReference type="PANTHER" id="PTHR10916:SF0">
    <property type="entry name" value="LARGE RIBOSOMAL SUBUNIT PROTEIN UL29C"/>
    <property type="match status" value="1"/>
</dbReference>
<dbReference type="InterPro" id="IPR018254">
    <property type="entry name" value="Ribosomal_uL29_CS"/>
</dbReference>
<dbReference type="GO" id="GO:0006412">
    <property type="term" value="P:translation"/>
    <property type="evidence" value="ECO:0007669"/>
    <property type="project" value="UniProtKB-UniRule"/>
</dbReference>
<dbReference type="InterPro" id="IPR036049">
    <property type="entry name" value="Ribosomal_uL29_sf"/>
</dbReference>
<dbReference type="InterPro" id="IPR001854">
    <property type="entry name" value="Ribosomal_uL29"/>
</dbReference>
<organism evidence="6 7">
    <name type="scientific">Thorsellia anophelis DSM 18579</name>
    <dbReference type="NCBI Taxonomy" id="1123402"/>
    <lineage>
        <taxon>Bacteria</taxon>
        <taxon>Pseudomonadati</taxon>
        <taxon>Pseudomonadota</taxon>
        <taxon>Gammaproteobacteria</taxon>
        <taxon>Enterobacterales</taxon>
        <taxon>Thorselliaceae</taxon>
        <taxon>Thorsellia</taxon>
    </lineage>
</organism>
<dbReference type="HAMAP" id="MF_00374">
    <property type="entry name" value="Ribosomal_uL29"/>
    <property type="match status" value="1"/>
</dbReference>